<keyword evidence="6" id="KW-1185">Reference proteome</keyword>
<dbReference type="Proteomes" id="UP000729733">
    <property type="component" value="Unassembled WGS sequence"/>
</dbReference>
<dbReference type="CDD" id="cd00038">
    <property type="entry name" value="CAP_ED"/>
    <property type="match status" value="1"/>
</dbReference>
<dbReference type="InterPro" id="IPR036388">
    <property type="entry name" value="WH-like_DNA-bd_sf"/>
</dbReference>
<dbReference type="SMART" id="SM00100">
    <property type="entry name" value="cNMP"/>
    <property type="match status" value="1"/>
</dbReference>
<keyword evidence="2" id="KW-0238">DNA-binding</keyword>
<evidence type="ECO:0000256" key="3">
    <source>
        <dbReference type="ARBA" id="ARBA00023163"/>
    </source>
</evidence>
<dbReference type="Gene3D" id="2.60.120.10">
    <property type="entry name" value="Jelly Rolls"/>
    <property type="match status" value="1"/>
</dbReference>
<dbReference type="RefSeq" id="WP_229642719.1">
    <property type="nucleotide sequence ID" value="NZ_JADWDC010000097.1"/>
</dbReference>
<dbReference type="SUPFAM" id="SSF51206">
    <property type="entry name" value="cAMP-binding domain-like"/>
    <property type="match status" value="1"/>
</dbReference>
<dbReference type="PANTHER" id="PTHR24567:SF74">
    <property type="entry name" value="HTH-TYPE TRANSCRIPTIONAL REGULATOR ARCR"/>
    <property type="match status" value="1"/>
</dbReference>
<keyword evidence="3" id="KW-0804">Transcription</keyword>
<dbReference type="SUPFAM" id="SSF46785">
    <property type="entry name" value="Winged helix' DNA-binding domain"/>
    <property type="match status" value="1"/>
</dbReference>
<dbReference type="EMBL" id="JADWDC010000097">
    <property type="protein sequence ID" value="MCC0179620.1"/>
    <property type="molecule type" value="Genomic_DNA"/>
</dbReference>
<accession>A0A964FH42</accession>
<feature type="domain" description="HTH crp-type" evidence="4">
    <location>
        <begin position="147"/>
        <end position="213"/>
    </location>
</feature>
<dbReference type="GO" id="GO:0005829">
    <property type="term" value="C:cytosol"/>
    <property type="evidence" value="ECO:0007669"/>
    <property type="project" value="TreeGrafter"/>
</dbReference>
<evidence type="ECO:0000313" key="5">
    <source>
        <dbReference type="EMBL" id="MCC0179620.1"/>
    </source>
</evidence>
<evidence type="ECO:0000313" key="6">
    <source>
        <dbReference type="Proteomes" id="UP000729733"/>
    </source>
</evidence>
<protein>
    <submittedName>
        <fullName evidence="5">Crp/Fnr family transcriptional regulator</fullName>
    </submittedName>
</protein>
<dbReference type="InterPro" id="IPR000595">
    <property type="entry name" value="cNMP-bd_dom"/>
</dbReference>
<dbReference type="GO" id="GO:0003677">
    <property type="term" value="F:DNA binding"/>
    <property type="evidence" value="ECO:0007669"/>
    <property type="project" value="UniProtKB-KW"/>
</dbReference>
<dbReference type="InterPro" id="IPR050397">
    <property type="entry name" value="Env_Response_Regulators"/>
</dbReference>
<evidence type="ECO:0000259" key="4">
    <source>
        <dbReference type="PROSITE" id="PS51063"/>
    </source>
</evidence>
<dbReference type="InterPro" id="IPR036390">
    <property type="entry name" value="WH_DNA-bd_sf"/>
</dbReference>
<reference evidence="5" key="1">
    <citation type="journal article" date="2021" name="Antonie Van Leeuwenhoek">
        <title>Draft genome and description of Waterburya agarophytonicola gen. nov. sp. nov. (Pleurocapsales, Cyanobacteria): a seaweed symbiont.</title>
        <authorList>
            <person name="Bonthond G."/>
            <person name="Shalygin S."/>
            <person name="Bayer T."/>
            <person name="Weinberger F."/>
        </authorList>
    </citation>
    <scope>NUCLEOTIDE SEQUENCE</scope>
    <source>
        <strain evidence="5">KI4</strain>
    </source>
</reference>
<dbReference type="PROSITE" id="PS51063">
    <property type="entry name" value="HTH_CRP_2"/>
    <property type="match status" value="1"/>
</dbReference>
<dbReference type="GO" id="GO:0003700">
    <property type="term" value="F:DNA-binding transcription factor activity"/>
    <property type="evidence" value="ECO:0007669"/>
    <property type="project" value="TreeGrafter"/>
</dbReference>
<name>A0A964FH42_9CYAN</name>
<sequence>MSLPNINRPVNRLLAALPEHIYQNLAPHLQPIELKQHTVLYHAGENYDYAYFPSHSIVSTVAIMENGSTTEIGVIGNEGMVGLPIVLNTGYTNSTAIVQVGNGGYRIAASRLKEELNRSEVLKHLMMCYVQARIIELGQIAACNRYHSVEQRFARWLITVSENIQRDEFQLTQEFISQMLGVRRSGVSQVAGRFQKKGIIKYSRGFIRIVSLEKLKASTCECHDLIKQEFSRLLRVE</sequence>
<organism evidence="5 6">
    <name type="scientific">Waterburya agarophytonicola KI4</name>
    <dbReference type="NCBI Taxonomy" id="2874699"/>
    <lineage>
        <taxon>Bacteria</taxon>
        <taxon>Bacillati</taxon>
        <taxon>Cyanobacteriota</taxon>
        <taxon>Cyanophyceae</taxon>
        <taxon>Pleurocapsales</taxon>
        <taxon>Hyellaceae</taxon>
        <taxon>Waterburya</taxon>
        <taxon>Waterburya agarophytonicola</taxon>
    </lineage>
</organism>
<keyword evidence="1" id="KW-0805">Transcription regulation</keyword>
<comment type="caution">
    <text evidence="5">The sequence shown here is derived from an EMBL/GenBank/DDBJ whole genome shotgun (WGS) entry which is preliminary data.</text>
</comment>
<dbReference type="InterPro" id="IPR012318">
    <property type="entry name" value="HTH_CRP"/>
</dbReference>
<evidence type="ECO:0000256" key="2">
    <source>
        <dbReference type="ARBA" id="ARBA00023125"/>
    </source>
</evidence>
<gene>
    <name evidence="5" type="ORF">I4641_21930</name>
</gene>
<dbReference type="AlphaFoldDB" id="A0A964FH42"/>
<dbReference type="Pfam" id="PF00027">
    <property type="entry name" value="cNMP_binding"/>
    <property type="match status" value="1"/>
</dbReference>
<dbReference type="Gene3D" id="1.10.10.10">
    <property type="entry name" value="Winged helix-like DNA-binding domain superfamily/Winged helix DNA-binding domain"/>
    <property type="match status" value="1"/>
</dbReference>
<proteinExistence type="predicted"/>
<dbReference type="Pfam" id="PF13545">
    <property type="entry name" value="HTH_Crp_2"/>
    <property type="match status" value="1"/>
</dbReference>
<dbReference type="PANTHER" id="PTHR24567">
    <property type="entry name" value="CRP FAMILY TRANSCRIPTIONAL REGULATORY PROTEIN"/>
    <property type="match status" value="1"/>
</dbReference>
<evidence type="ECO:0000256" key="1">
    <source>
        <dbReference type="ARBA" id="ARBA00023015"/>
    </source>
</evidence>
<dbReference type="InterPro" id="IPR014710">
    <property type="entry name" value="RmlC-like_jellyroll"/>
</dbReference>
<dbReference type="InterPro" id="IPR018490">
    <property type="entry name" value="cNMP-bd_dom_sf"/>
</dbReference>